<dbReference type="Pfam" id="PF09668">
    <property type="entry name" value="Asp_protease"/>
    <property type="match status" value="1"/>
</dbReference>
<dbReference type="SUPFAM" id="SSF50630">
    <property type="entry name" value="Acid proteases"/>
    <property type="match status" value="1"/>
</dbReference>
<dbReference type="Pfam" id="PF24669">
    <property type="entry name" value="Ddi2_HDD"/>
    <property type="match status" value="1"/>
</dbReference>
<keyword evidence="2" id="KW-0645">Protease</keyword>
<evidence type="ECO:0000259" key="6">
    <source>
        <dbReference type="PROSITE" id="PS50053"/>
    </source>
</evidence>
<feature type="region of interest" description="Disordered" evidence="5">
    <location>
        <begin position="373"/>
        <end position="428"/>
    </location>
</feature>
<dbReference type="CDD" id="cd01796">
    <property type="entry name" value="Ubl_Ddi1_like"/>
    <property type="match status" value="1"/>
</dbReference>
<keyword evidence="4" id="KW-0378">Hydrolase</keyword>
<organism evidence="7 8">
    <name type="scientific">Dissostichus eleginoides</name>
    <name type="common">Patagonian toothfish</name>
    <name type="synonym">Dissostichus amissus</name>
    <dbReference type="NCBI Taxonomy" id="100907"/>
    <lineage>
        <taxon>Eukaryota</taxon>
        <taxon>Metazoa</taxon>
        <taxon>Chordata</taxon>
        <taxon>Craniata</taxon>
        <taxon>Vertebrata</taxon>
        <taxon>Euteleostomi</taxon>
        <taxon>Actinopterygii</taxon>
        <taxon>Neopterygii</taxon>
        <taxon>Teleostei</taxon>
        <taxon>Neoteleostei</taxon>
        <taxon>Acanthomorphata</taxon>
        <taxon>Eupercaria</taxon>
        <taxon>Perciformes</taxon>
        <taxon>Notothenioidei</taxon>
        <taxon>Nototheniidae</taxon>
        <taxon>Dissostichus</taxon>
    </lineage>
</organism>
<accession>A0AAD9CFP7</accession>
<comment type="similarity">
    <text evidence="1">Belongs to the DDI1 family.</text>
</comment>
<dbReference type="EMBL" id="JASDAP010000006">
    <property type="protein sequence ID" value="KAK1900898.1"/>
    <property type="molecule type" value="Genomic_DNA"/>
</dbReference>
<evidence type="ECO:0000313" key="8">
    <source>
        <dbReference type="Proteomes" id="UP001228049"/>
    </source>
</evidence>
<dbReference type="SUPFAM" id="SSF54236">
    <property type="entry name" value="Ubiquitin-like"/>
    <property type="match status" value="1"/>
</dbReference>
<dbReference type="GO" id="GO:0004190">
    <property type="term" value="F:aspartic-type endopeptidase activity"/>
    <property type="evidence" value="ECO:0007669"/>
    <property type="project" value="UniProtKB-KW"/>
</dbReference>
<dbReference type="PANTHER" id="PTHR15397">
    <property type="entry name" value="SODIUM-GLUCOSE COTRANSPORTER REGULATORY PROTEIN -RELATED"/>
    <property type="match status" value="1"/>
</dbReference>
<proteinExistence type="inferred from homology"/>
<feature type="compositionally biased region" description="Low complexity" evidence="5">
    <location>
        <begin position="395"/>
        <end position="418"/>
    </location>
</feature>
<protein>
    <submittedName>
        <fullName evidence="7">Protein DDI1 like 2</fullName>
    </submittedName>
</protein>
<dbReference type="GO" id="GO:0006508">
    <property type="term" value="P:proteolysis"/>
    <property type="evidence" value="ECO:0007669"/>
    <property type="project" value="UniProtKB-KW"/>
</dbReference>
<evidence type="ECO:0000256" key="3">
    <source>
        <dbReference type="ARBA" id="ARBA00022750"/>
    </source>
</evidence>
<dbReference type="CDD" id="cd05479">
    <property type="entry name" value="RP_DDI"/>
    <property type="match status" value="1"/>
</dbReference>
<evidence type="ECO:0000313" key="7">
    <source>
        <dbReference type="EMBL" id="KAK1900898.1"/>
    </source>
</evidence>
<evidence type="ECO:0000256" key="4">
    <source>
        <dbReference type="ARBA" id="ARBA00022801"/>
    </source>
</evidence>
<dbReference type="AlphaFoldDB" id="A0AAD9CFP7"/>
<dbReference type="PROSITE" id="PS50053">
    <property type="entry name" value="UBIQUITIN_2"/>
    <property type="match status" value="1"/>
</dbReference>
<dbReference type="PANTHER" id="PTHR15397:SF3">
    <property type="entry name" value="DNA DAMAGE INDUCIBLE 1 HOMOLOG 2"/>
    <property type="match status" value="1"/>
</dbReference>
<dbReference type="FunFam" id="2.40.70.10:FF:000005">
    <property type="entry name" value="DNA damage inducible 1 homolog 2"/>
    <property type="match status" value="1"/>
</dbReference>
<dbReference type="InterPro" id="IPR057273">
    <property type="entry name" value="Ddi1/2_HDD"/>
</dbReference>
<dbReference type="Proteomes" id="UP001228049">
    <property type="component" value="Unassembled WGS sequence"/>
</dbReference>
<reference evidence="7" key="1">
    <citation type="submission" date="2023-04" db="EMBL/GenBank/DDBJ databases">
        <title>Chromosome-level genome of Chaenocephalus aceratus.</title>
        <authorList>
            <person name="Park H."/>
        </authorList>
    </citation>
    <scope>NUCLEOTIDE SEQUENCE</scope>
    <source>
        <strain evidence="7">DE</strain>
        <tissue evidence="7">Muscle</tissue>
    </source>
</reference>
<dbReference type="InterPro" id="IPR000626">
    <property type="entry name" value="Ubiquitin-like_dom"/>
</dbReference>
<dbReference type="InterPro" id="IPR021109">
    <property type="entry name" value="Peptidase_aspartic_dom_sf"/>
</dbReference>
<comment type="caution">
    <text evidence="7">The sequence shown here is derived from an EMBL/GenBank/DDBJ whole genome shotgun (WGS) entry which is preliminary data.</text>
</comment>
<dbReference type="InterPro" id="IPR019103">
    <property type="entry name" value="Peptidase_aspartic_DDI1-type"/>
</dbReference>
<sequence>MLVTVFCAPRDSPETTFGLDVSPELELRDFIALCELESGIPAGEIQVTYIEQTLKDPTRALGTYGVKDGDVVVLRQVDRRPPPSQPAFPGLPHIDFRSITIPGTSSSSGQRGGMDDPALLQQMLLSNPHELSLLKERNPPLADALLSGDIERFTKVLLEQQQDRAKREQERIRLLTADPFDIDAQAKIAEDIRQHNVEENMTIAMEEAPESFGQVVMLYINCKANGHPVKAFVDSGAQMTIMSQACAERCNIMRLVDRRWAGIAKGVGTQKIIGRVHLAQVQIEGIFLPCSFSILEDQPMDMLLGLDMLKRHQCSIDLKRNLLLIGTTNTETSFLSEAELPECARLAYGPESREDNRPDETGDRELAEALQRSIQESDTADGQTTSPQPPPPLTLPRTLDQRSSSPSPSQSPSSGPPQTLDRSQSAPVTLEQASVPGLIQDQPVPQDPPRPASSAEDAVLHLIRSPLPLCLSKATPGVPSTLSLNRCPPFTSCGHDYSIPGSGGGV</sequence>
<feature type="region of interest" description="Disordered" evidence="5">
    <location>
        <begin position="436"/>
        <end position="455"/>
    </location>
</feature>
<keyword evidence="3" id="KW-0064">Aspartyl protease</keyword>
<keyword evidence="8" id="KW-1185">Reference proteome</keyword>
<dbReference type="InterPro" id="IPR033882">
    <property type="entry name" value="DDI1_N"/>
</dbReference>
<evidence type="ECO:0000256" key="1">
    <source>
        <dbReference type="ARBA" id="ARBA00009136"/>
    </source>
</evidence>
<dbReference type="InterPro" id="IPR029071">
    <property type="entry name" value="Ubiquitin-like_domsf"/>
</dbReference>
<feature type="compositionally biased region" description="Polar residues" evidence="5">
    <location>
        <begin position="373"/>
        <end position="382"/>
    </location>
</feature>
<name>A0AAD9CFP7_DISEL</name>
<dbReference type="Gene3D" id="2.40.70.10">
    <property type="entry name" value="Acid Proteases"/>
    <property type="match status" value="1"/>
</dbReference>
<dbReference type="Gene3D" id="3.10.20.90">
    <property type="entry name" value="Phosphatidylinositol 3-kinase Catalytic Subunit, Chain A, domain 1"/>
    <property type="match status" value="1"/>
</dbReference>
<evidence type="ECO:0000256" key="2">
    <source>
        <dbReference type="ARBA" id="ARBA00022670"/>
    </source>
</evidence>
<feature type="domain" description="Ubiquitin-like" evidence="6">
    <location>
        <begin position="26"/>
        <end position="74"/>
    </location>
</feature>
<gene>
    <name evidence="7" type="ORF">KUDE01_003870</name>
</gene>
<evidence type="ECO:0000256" key="5">
    <source>
        <dbReference type="SAM" id="MobiDB-lite"/>
    </source>
</evidence>